<evidence type="ECO:0000256" key="2">
    <source>
        <dbReference type="PROSITE-ProRule" id="PRU01379"/>
    </source>
</evidence>
<evidence type="ECO:0000313" key="4">
    <source>
        <dbReference type="EMBL" id="TRD11693.1"/>
    </source>
</evidence>
<comment type="similarity">
    <text evidence="2">Belongs to the peptidase M14 family.</text>
</comment>
<dbReference type="EMBL" id="VHJK01000001">
    <property type="protein sequence ID" value="TRD11693.1"/>
    <property type="molecule type" value="Genomic_DNA"/>
</dbReference>
<gene>
    <name evidence="4" type="ORF">FGU71_07310</name>
</gene>
<dbReference type="OrthoDB" id="5490902at2"/>
<protein>
    <submittedName>
        <fullName evidence="4">Carboxypeptidase family protein</fullName>
    </submittedName>
</protein>
<dbReference type="Pfam" id="PF00246">
    <property type="entry name" value="Peptidase_M14"/>
    <property type="match status" value="1"/>
</dbReference>
<dbReference type="PANTHER" id="PTHR12756">
    <property type="entry name" value="CYTOSOLIC CARBOXYPEPTIDASE"/>
    <property type="match status" value="1"/>
</dbReference>
<dbReference type="PANTHER" id="PTHR12756:SF11">
    <property type="entry name" value="CYTOSOLIC CARBOXYPEPTIDASE 1"/>
    <property type="match status" value="1"/>
</dbReference>
<dbReference type="AlphaFoldDB" id="A0A547PC28"/>
<keyword evidence="4" id="KW-0121">Carboxypeptidase</keyword>
<evidence type="ECO:0000256" key="1">
    <source>
        <dbReference type="ARBA" id="ARBA00001947"/>
    </source>
</evidence>
<dbReference type="Proteomes" id="UP000316343">
    <property type="component" value="Unassembled WGS sequence"/>
</dbReference>
<evidence type="ECO:0000313" key="5">
    <source>
        <dbReference type="Proteomes" id="UP000316343"/>
    </source>
</evidence>
<comment type="cofactor">
    <cofactor evidence="1">
        <name>Zn(2+)</name>
        <dbReference type="ChEBI" id="CHEBI:29105"/>
    </cofactor>
</comment>
<dbReference type="CDD" id="cd06234">
    <property type="entry name" value="M14_PaCCP-like"/>
    <property type="match status" value="1"/>
</dbReference>
<dbReference type="PROSITE" id="PS52035">
    <property type="entry name" value="PEPTIDASE_M14"/>
    <property type="match status" value="1"/>
</dbReference>
<keyword evidence="4" id="KW-0645">Protease</keyword>
<dbReference type="RefSeq" id="WP_142787966.1">
    <property type="nucleotide sequence ID" value="NZ_VHJK01000001.1"/>
</dbReference>
<organism evidence="4 5">
    <name type="scientific">Erythrobacter insulae</name>
    <dbReference type="NCBI Taxonomy" id="2584124"/>
    <lineage>
        <taxon>Bacteria</taxon>
        <taxon>Pseudomonadati</taxon>
        <taxon>Pseudomonadota</taxon>
        <taxon>Alphaproteobacteria</taxon>
        <taxon>Sphingomonadales</taxon>
        <taxon>Erythrobacteraceae</taxon>
        <taxon>Erythrobacter/Porphyrobacter group</taxon>
        <taxon>Erythrobacter</taxon>
    </lineage>
</organism>
<sequence length="377" mass="42001">MTAIAIDAAFDSGNIEILAIEGHSARLAIRKDRMAEFAQWFHFRLTAPSGQEVQLKITGLGSSAFPGGWPNYDACVSEDREYWARAASSYDENEEGGTLTIRYTPASNTAWFAYFAPYSMERHHDLVAEAASCEGVDLVRLTQTLDGQPLDMLEMGEGDKQVWLYARQHPGETQAEWWMEGALECLTDPSDPVARGLLKRCRLHIVPNCNPDGSQRGHLRTNGVGTNLNREWSDPSAEKSPEVLAIRAKMDETGVDYAMDVHGDEAIPAVFLAGYEGIPDWTDAHGEQFYRYQRILDRRTPDFQTKLGYPKAPAGKANLGISTNLVAQRYGACAMTLEMPYKDLADFPEPEQGWSPERCKGLARDCLAALLEWLETE</sequence>
<name>A0A547PC28_9SPHN</name>
<accession>A0A547PC28</accession>
<dbReference type="GO" id="GO:0006508">
    <property type="term" value="P:proteolysis"/>
    <property type="evidence" value="ECO:0007669"/>
    <property type="project" value="InterPro"/>
</dbReference>
<feature type="domain" description="Peptidase M14" evidence="3">
    <location>
        <begin position="116"/>
        <end position="377"/>
    </location>
</feature>
<dbReference type="Gene3D" id="3.40.630.10">
    <property type="entry name" value="Zn peptidases"/>
    <property type="match status" value="1"/>
</dbReference>
<keyword evidence="5" id="KW-1185">Reference proteome</keyword>
<comment type="caution">
    <text evidence="4">The sequence shown here is derived from an EMBL/GenBank/DDBJ whole genome shotgun (WGS) entry which is preliminary data.</text>
</comment>
<dbReference type="Pfam" id="PF18027">
    <property type="entry name" value="Pepdidase_M14_N"/>
    <property type="match status" value="1"/>
</dbReference>
<dbReference type="GO" id="GO:0004181">
    <property type="term" value="F:metallocarboxypeptidase activity"/>
    <property type="evidence" value="ECO:0007669"/>
    <property type="project" value="InterPro"/>
</dbReference>
<dbReference type="GO" id="GO:0008270">
    <property type="term" value="F:zinc ion binding"/>
    <property type="evidence" value="ECO:0007669"/>
    <property type="project" value="InterPro"/>
</dbReference>
<dbReference type="SUPFAM" id="SSF53187">
    <property type="entry name" value="Zn-dependent exopeptidases"/>
    <property type="match status" value="1"/>
</dbReference>
<evidence type="ECO:0000259" key="3">
    <source>
        <dbReference type="PROSITE" id="PS52035"/>
    </source>
</evidence>
<dbReference type="InterPro" id="IPR000834">
    <property type="entry name" value="Peptidase_M14"/>
</dbReference>
<reference evidence="4 5" key="1">
    <citation type="submission" date="2019-06" db="EMBL/GenBank/DDBJ databases">
        <title>Erythrobacter insulae sp. nov., isolated from a tidal flat.</title>
        <authorList>
            <person name="Yoon J.-H."/>
        </authorList>
    </citation>
    <scope>NUCLEOTIDE SEQUENCE [LARGE SCALE GENOMIC DNA]</scope>
    <source>
        <strain evidence="4 5">JBTF-M21</strain>
    </source>
</reference>
<keyword evidence="4" id="KW-0378">Hydrolase</keyword>
<feature type="active site" description="Proton donor/acceptor" evidence="2">
    <location>
        <position position="338"/>
    </location>
</feature>
<proteinExistence type="inferred from homology"/>
<dbReference type="InterPro" id="IPR050821">
    <property type="entry name" value="Cytosolic_carboxypeptidase"/>
</dbReference>
<dbReference type="InterPro" id="IPR040626">
    <property type="entry name" value="Pepdidase_M14_N"/>
</dbReference>
<dbReference type="Gene3D" id="2.60.40.3120">
    <property type="match status" value="1"/>
</dbReference>